<protein>
    <submittedName>
        <fullName evidence="1">Uncharacterized protein</fullName>
    </submittedName>
</protein>
<accession>A0ABS9SMI1</accession>
<reference evidence="1 2" key="1">
    <citation type="submission" date="2022-02" db="EMBL/GenBank/DDBJ databases">
        <authorList>
            <person name="Min J."/>
        </authorList>
    </citation>
    <scope>NUCLEOTIDE SEQUENCE [LARGE SCALE GENOMIC DNA]</scope>
    <source>
        <strain evidence="1 2">GR10-1</strain>
    </source>
</reference>
<dbReference type="Proteomes" id="UP001202248">
    <property type="component" value="Unassembled WGS sequence"/>
</dbReference>
<sequence>MVSLNIALDDIANIADKAFRKEVQALTATGFDKKKLSKHFKEVNNQWNERDINKVEVYYWENDNVASRVSLNDTFDEKRIESITDTGIQKILLNHLNNYKGRLDEKGKEIPASLLAFSPEGIEEMNKTIAALNNGKPHQPILKVRTYEPKGNKFTIGQTGNKKEKYVEAAKGTNLFFAVYWDEEKKKRNYETTPLNEVIEHQKWRATLPKEEQKSTAMIPVKTENGSFLFSLSPNDLVYVPTEEEKGNITAIDFSNLNNQQINNIYKVVSFTGNQIFFIRHNVATTIVNKAEFSSLNKTERTIDGMMAKETCIKLKVDRLGNISKA</sequence>
<name>A0ABS9SMI1_9BACT</name>
<dbReference type="RefSeq" id="WP_240831636.1">
    <property type="nucleotide sequence ID" value="NZ_JAKWBL010000004.1"/>
</dbReference>
<proteinExistence type="predicted"/>
<keyword evidence="2" id="KW-1185">Reference proteome</keyword>
<comment type="caution">
    <text evidence="1">The sequence shown here is derived from an EMBL/GenBank/DDBJ whole genome shotgun (WGS) entry which is preliminary data.</text>
</comment>
<evidence type="ECO:0000313" key="1">
    <source>
        <dbReference type="EMBL" id="MCH5599594.1"/>
    </source>
</evidence>
<gene>
    <name evidence="1" type="ORF">MKP09_17615</name>
</gene>
<dbReference type="EMBL" id="JAKWBL010000004">
    <property type="protein sequence ID" value="MCH5599594.1"/>
    <property type="molecule type" value="Genomic_DNA"/>
</dbReference>
<organism evidence="1 2">
    <name type="scientific">Niabella ginsengisoli</name>
    <dbReference type="NCBI Taxonomy" id="522298"/>
    <lineage>
        <taxon>Bacteria</taxon>
        <taxon>Pseudomonadati</taxon>
        <taxon>Bacteroidota</taxon>
        <taxon>Chitinophagia</taxon>
        <taxon>Chitinophagales</taxon>
        <taxon>Chitinophagaceae</taxon>
        <taxon>Niabella</taxon>
    </lineage>
</organism>
<evidence type="ECO:0000313" key="2">
    <source>
        <dbReference type="Proteomes" id="UP001202248"/>
    </source>
</evidence>